<dbReference type="InterPro" id="IPR036163">
    <property type="entry name" value="HMA_dom_sf"/>
</dbReference>
<dbReference type="GO" id="GO:0046872">
    <property type="term" value="F:metal ion binding"/>
    <property type="evidence" value="ECO:0007669"/>
    <property type="project" value="UniProtKB-KW"/>
</dbReference>
<dbReference type="OrthoDB" id="9813965at2"/>
<evidence type="ECO:0000313" key="4">
    <source>
        <dbReference type="Proteomes" id="UP000283295"/>
    </source>
</evidence>
<keyword evidence="1" id="KW-0479">Metal-binding</keyword>
<dbReference type="EMBL" id="QRVK01000008">
    <property type="protein sequence ID" value="RGS43286.1"/>
    <property type="molecule type" value="Genomic_DNA"/>
</dbReference>
<reference evidence="3 4" key="1">
    <citation type="submission" date="2018-08" db="EMBL/GenBank/DDBJ databases">
        <title>A genome reference for cultivated species of the human gut microbiota.</title>
        <authorList>
            <person name="Zou Y."/>
            <person name="Xue W."/>
            <person name="Luo G."/>
        </authorList>
    </citation>
    <scope>NUCLEOTIDE SEQUENCE [LARGE SCALE GENOMIC DNA]</scope>
    <source>
        <strain evidence="3 4">AF22-21</strain>
    </source>
</reference>
<accession>A0A3R5WKE1</accession>
<evidence type="ECO:0000259" key="2">
    <source>
        <dbReference type="PROSITE" id="PS50846"/>
    </source>
</evidence>
<feature type="domain" description="HMA" evidence="2">
    <location>
        <begin position="51"/>
        <end position="115"/>
    </location>
</feature>
<dbReference type="AlphaFoldDB" id="A0A3R5WKE1"/>
<protein>
    <submittedName>
        <fullName evidence="3">Heavy-metal-associated domain-containing protein</fullName>
    </submittedName>
</protein>
<dbReference type="Pfam" id="PF00403">
    <property type="entry name" value="HMA"/>
    <property type="match status" value="1"/>
</dbReference>
<dbReference type="CDD" id="cd00371">
    <property type="entry name" value="HMA"/>
    <property type="match status" value="1"/>
</dbReference>
<dbReference type="Proteomes" id="UP000283295">
    <property type="component" value="Unassembled WGS sequence"/>
</dbReference>
<dbReference type="PROSITE" id="PS01047">
    <property type="entry name" value="HMA_1"/>
    <property type="match status" value="1"/>
</dbReference>
<organism evidence="3 4">
    <name type="scientific">Coprococcus eutactus</name>
    <dbReference type="NCBI Taxonomy" id="33043"/>
    <lineage>
        <taxon>Bacteria</taxon>
        <taxon>Bacillati</taxon>
        <taxon>Bacillota</taxon>
        <taxon>Clostridia</taxon>
        <taxon>Lachnospirales</taxon>
        <taxon>Lachnospiraceae</taxon>
        <taxon>Coprococcus</taxon>
    </lineage>
</organism>
<proteinExistence type="predicted"/>
<dbReference type="Gene3D" id="3.30.70.100">
    <property type="match status" value="1"/>
</dbReference>
<gene>
    <name evidence="3" type="ORF">DWX94_05285</name>
</gene>
<dbReference type="InterPro" id="IPR017969">
    <property type="entry name" value="Heavy-metal-associated_CS"/>
</dbReference>
<dbReference type="InterPro" id="IPR006121">
    <property type="entry name" value="HMA_dom"/>
</dbReference>
<name>A0A3R5WKE1_9FIRM</name>
<evidence type="ECO:0000256" key="1">
    <source>
        <dbReference type="ARBA" id="ARBA00022723"/>
    </source>
</evidence>
<sequence>MGGTILVICILLLIVVGAVISSAKHFKGEGGCCGGGGSVKIKGDKIKKVVAVKTIYIEGMHCGNCSARVQNALNSLENVNAKVDLKKQKAVVKLGREATDDELVRCVEKAGYTVKNIA</sequence>
<evidence type="ECO:0000313" key="3">
    <source>
        <dbReference type="EMBL" id="RGS43286.1"/>
    </source>
</evidence>
<dbReference type="SUPFAM" id="SSF55008">
    <property type="entry name" value="HMA, heavy metal-associated domain"/>
    <property type="match status" value="1"/>
</dbReference>
<comment type="caution">
    <text evidence="3">The sequence shown here is derived from an EMBL/GenBank/DDBJ whole genome shotgun (WGS) entry which is preliminary data.</text>
</comment>
<dbReference type="PROSITE" id="PS50846">
    <property type="entry name" value="HMA_2"/>
    <property type="match status" value="1"/>
</dbReference>